<sequence length="343" mass="37459">MDVEAETDACAFCFLLVGFFFLQGFDREASSDVHSDLFTLHLAAEQGDVFSGMSLYGFLRLNQCRRITCFRLPALALHAAGVQVQPGEPGGSVGRPDFYGCLPAFCRCRRLLFRRFETDISLGFEPDVPAGDFGSLDPDVLLFCLELEILPAAEDAPCRIRAPCFLCLYTLACAEADVEVQAQIAFGDVLEFPTIFIERSSGADFVKRLEARIFDFPGSFERLPDAFCGTHGVPAEAQGKSGPGAFVRLFFQVDVFRAPDLDVGGTDPDISSCRDVCGLEISLVLSFNIYVPACGELCADLCGIVALEVVLFFPGAKEDAKACAHESAFLDFAVRFLFLVDNY</sequence>
<evidence type="ECO:0000313" key="2">
    <source>
        <dbReference type="Proteomes" id="UP001559623"/>
    </source>
</evidence>
<organism evidence="1 2">
    <name type="scientific">Selenomonas sputigena</name>
    <dbReference type="NCBI Taxonomy" id="69823"/>
    <lineage>
        <taxon>Bacteria</taxon>
        <taxon>Bacillati</taxon>
        <taxon>Bacillota</taxon>
        <taxon>Negativicutes</taxon>
        <taxon>Selenomonadales</taxon>
        <taxon>Selenomonadaceae</taxon>
        <taxon>Selenomonas</taxon>
    </lineage>
</organism>
<protein>
    <submittedName>
        <fullName evidence="1">Uncharacterized protein</fullName>
    </submittedName>
</protein>
<dbReference type="EMBL" id="JARVLH010000001">
    <property type="protein sequence ID" value="MEX5284103.1"/>
    <property type="molecule type" value="Genomic_DNA"/>
</dbReference>
<reference evidence="1 2" key="1">
    <citation type="submission" date="2023-04" db="EMBL/GenBank/DDBJ databases">
        <title>Genome Sequence of Selenomonas sputigena ATCC 33150.</title>
        <authorList>
            <person name="Miller D.P."/>
            <person name="Anvari S."/>
            <person name="Polson S.W."/>
            <person name="Macdonald M."/>
            <person name="Mcdowell J.V."/>
        </authorList>
    </citation>
    <scope>NUCLEOTIDE SEQUENCE [LARGE SCALE GENOMIC DNA]</scope>
    <source>
        <strain evidence="1 2">ATCC 33150</strain>
    </source>
</reference>
<name>A0ABV3X1N1_9FIRM</name>
<comment type="caution">
    <text evidence="1">The sequence shown here is derived from an EMBL/GenBank/DDBJ whole genome shotgun (WGS) entry which is preliminary data.</text>
</comment>
<dbReference type="Proteomes" id="UP001559623">
    <property type="component" value="Unassembled WGS sequence"/>
</dbReference>
<keyword evidence="2" id="KW-1185">Reference proteome</keyword>
<proteinExistence type="predicted"/>
<accession>A0ABV3X1N1</accession>
<gene>
    <name evidence="1" type="ORF">QCO44_00370</name>
</gene>
<evidence type="ECO:0000313" key="1">
    <source>
        <dbReference type="EMBL" id="MEX5284103.1"/>
    </source>
</evidence>